<dbReference type="AlphaFoldDB" id="A0A0C2XTG8"/>
<evidence type="ECO:0000256" key="6">
    <source>
        <dbReference type="ARBA" id="ARBA00022777"/>
    </source>
</evidence>
<comment type="similarity">
    <text evidence="3 12">Belongs to the hexokinase family.</text>
</comment>
<evidence type="ECO:0000256" key="2">
    <source>
        <dbReference type="ARBA" id="ARBA00005028"/>
    </source>
</evidence>
<organism evidence="15 16">
    <name type="scientific">Serendipita vermifera MAFF 305830</name>
    <dbReference type="NCBI Taxonomy" id="933852"/>
    <lineage>
        <taxon>Eukaryota</taxon>
        <taxon>Fungi</taxon>
        <taxon>Dikarya</taxon>
        <taxon>Basidiomycota</taxon>
        <taxon>Agaricomycotina</taxon>
        <taxon>Agaricomycetes</taxon>
        <taxon>Sebacinales</taxon>
        <taxon>Serendipitaceae</taxon>
        <taxon>Serendipita</taxon>
    </lineage>
</organism>
<dbReference type="PRINTS" id="PR00475">
    <property type="entry name" value="HEXOKINASE"/>
</dbReference>
<dbReference type="HOGENOM" id="CLU_014393_5_2_1"/>
<dbReference type="PROSITE" id="PS00378">
    <property type="entry name" value="HEXOKINASE_1"/>
    <property type="match status" value="1"/>
</dbReference>
<evidence type="ECO:0000313" key="15">
    <source>
        <dbReference type="EMBL" id="KIM32182.1"/>
    </source>
</evidence>
<comment type="catalytic activity">
    <reaction evidence="11">
        <text>D-glucose + ATP = D-glucose 6-phosphate + ADP + H(+)</text>
        <dbReference type="Rhea" id="RHEA:17825"/>
        <dbReference type="ChEBI" id="CHEBI:4167"/>
        <dbReference type="ChEBI" id="CHEBI:15378"/>
        <dbReference type="ChEBI" id="CHEBI:30616"/>
        <dbReference type="ChEBI" id="CHEBI:61548"/>
        <dbReference type="ChEBI" id="CHEBI:456216"/>
        <dbReference type="EC" id="2.7.1.1"/>
    </reaction>
    <physiologicalReaction direction="left-to-right" evidence="11">
        <dbReference type="Rhea" id="RHEA:17826"/>
    </physiologicalReaction>
</comment>
<comment type="catalytic activity">
    <reaction evidence="10">
        <text>D-fructose + ATP = D-fructose 6-phosphate + ADP + H(+)</text>
        <dbReference type="Rhea" id="RHEA:16125"/>
        <dbReference type="ChEBI" id="CHEBI:15378"/>
        <dbReference type="ChEBI" id="CHEBI:30616"/>
        <dbReference type="ChEBI" id="CHEBI:37721"/>
        <dbReference type="ChEBI" id="CHEBI:61527"/>
        <dbReference type="ChEBI" id="CHEBI:456216"/>
        <dbReference type="EC" id="2.7.1.1"/>
    </reaction>
    <physiologicalReaction direction="left-to-right" evidence="10">
        <dbReference type="Rhea" id="RHEA:16126"/>
    </physiologicalReaction>
</comment>
<keyword evidence="6 12" id="KW-0418">Kinase</keyword>
<comment type="catalytic activity">
    <reaction evidence="9">
        <text>a D-hexose + ATP = a D-hexose 6-phosphate + ADP + H(+)</text>
        <dbReference type="Rhea" id="RHEA:22740"/>
        <dbReference type="ChEBI" id="CHEBI:4194"/>
        <dbReference type="ChEBI" id="CHEBI:15378"/>
        <dbReference type="ChEBI" id="CHEBI:30616"/>
        <dbReference type="ChEBI" id="CHEBI:229467"/>
        <dbReference type="ChEBI" id="CHEBI:456216"/>
        <dbReference type="EC" id="2.7.1.1"/>
    </reaction>
    <physiologicalReaction direction="left-to-right" evidence="9">
        <dbReference type="Rhea" id="RHEA:22741"/>
    </physiologicalReaction>
</comment>
<dbReference type="GO" id="GO:0001678">
    <property type="term" value="P:intracellular glucose homeostasis"/>
    <property type="evidence" value="ECO:0007669"/>
    <property type="project" value="InterPro"/>
</dbReference>
<dbReference type="OrthoDB" id="419537at2759"/>
<dbReference type="Gene3D" id="1.10.287.1250">
    <property type="match status" value="1"/>
</dbReference>
<dbReference type="EMBL" id="KN824280">
    <property type="protein sequence ID" value="KIM32182.1"/>
    <property type="molecule type" value="Genomic_DNA"/>
</dbReference>
<dbReference type="InterPro" id="IPR022672">
    <property type="entry name" value="Hexokinase_N"/>
</dbReference>
<dbReference type="Gene3D" id="3.30.420.40">
    <property type="match status" value="1"/>
</dbReference>
<dbReference type="GO" id="GO:0006006">
    <property type="term" value="P:glucose metabolic process"/>
    <property type="evidence" value="ECO:0007669"/>
    <property type="project" value="UniProtKB-ARBA"/>
</dbReference>
<dbReference type="GO" id="GO:0019158">
    <property type="term" value="F:mannokinase activity"/>
    <property type="evidence" value="ECO:0007669"/>
    <property type="project" value="TreeGrafter"/>
</dbReference>
<sequence length="525" mass="58177">MSRTPQEEEEIVSKVRHGLSSLKVTPINSPSVSRRGSGVITTPTGSTVAFHTRTAEERDATLPHATKKSMEDHLDKYTKLFTLTAQRMRMIVDAFEETLDKGLQEWGQCVPMFPTWVFGSPTGSEKGDYLALDMGGTNLRVCLVSLLGGCKFEITQTKYRLTEEQKQEDGEKLFDFCAECIKEFIKVHLPDVTAENPIVLGFTFSYPCLQERIDHGILIRWTKGFGAPNVEGHDVGELFRKSLERHQVPVVLAALINDTTGALIASQYVRPTTKIAVILGTGCNAAYTEEIKCIGKLKDKGLNGDDVVAINCEWGAFDSDLHQHLPRTKYDLHIDEHSNKPGEQAFEKMISGRYLGEIFRLVVMELIDEGAMFLGQNTYKLETAYSLDTAFLSLMESDPTDELLTIIGIFSHFYGLETTLAERQFFRALARLIGRRAARLSACGIAAIVRKKGYLEKGCDVGADGTLYNKYPGFPQRIHQALVDVLGEQGKNIKTHHAEDGSGVGSAIIAAMTKARKDAGKYPDL</sequence>
<feature type="domain" description="Hexokinase N-terminal" evidence="13">
    <location>
        <begin position="74"/>
        <end position="268"/>
    </location>
</feature>
<dbReference type="UniPathway" id="UPA00109">
    <property type="reaction ID" value="UER00180"/>
</dbReference>
<evidence type="ECO:0000256" key="12">
    <source>
        <dbReference type="RuleBase" id="RU362007"/>
    </source>
</evidence>
<dbReference type="GO" id="GO:0005829">
    <property type="term" value="C:cytosol"/>
    <property type="evidence" value="ECO:0007669"/>
    <property type="project" value="TreeGrafter"/>
</dbReference>
<dbReference type="STRING" id="933852.A0A0C2XTG8"/>
<dbReference type="GO" id="GO:0005536">
    <property type="term" value="F:D-glucose binding"/>
    <property type="evidence" value="ECO:0007669"/>
    <property type="project" value="InterPro"/>
</dbReference>
<dbReference type="FunFam" id="3.30.420.40:FF:000805">
    <property type="entry name" value="Hexokinase-2"/>
    <property type="match status" value="1"/>
</dbReference>
<evidence type="ECO:0000256" key="8">
    <source>
        <dbReference type="ARBA" id="ARBA00023152"/>
    </source>
</evidence>
<reference evidence="15 16" key="1">
    <citation type="submission" date="2014-04" db="EMBL/GenBank/DDBJ databases">
        <authorList>
            <consortium name="DOE Joint Genome Institute"/>
            <person name="Kuo A."/>
            <person name="Zuccaro A."/>
            <person name="Kohler A."/>
            <person name="Nagy L.G."/>
            <person name="Floudas D."/>
            <person name="Copeland A."/>
            <person name="Barry K.W."/>
            <person name="Cichocki N."/>
            <person name="Veneault-Fourrey C."/>
            <person name="LaButti K."/>
            <person name="Lindquist E.A."/>
            <person name="Lipzen A."/>
            <person name="Lundell T."/>
            <person name="Morin E."/>
            <person name="Murat C."/>
            <person name="Sun H."/>
            <person name="Tunlid A."/>
            <person name="Henrissat B."/>
            <person name="Grigoriev I.V."/>
            <person name="Hibbett D.S."/>
            <person name="Martin F."/>
            <person name="Nordberg H.P."/>
            <person name="Cantor M.N."/>
            <person name="Hua S.X."/>
        </authorList>
    </citation>
    <scope>NUCLEOTIDE SEQUENCE [LARGE SCALE GENOMIC DNA]</scope>
    <source>
        <strain evidence="15 16">MAFF 305830</strain>
    </source>
</reference>
<dbReference type="FunFam" id="3.40.367.20:FF:000004">
    <property type="entry name" value="Phosphotransferase"/>
    <property type="match status" value="1"/>
</dbReference>
<dbReference type="Proteomes" id="UP000054097">
    <property type="component" value="Unassembled WGS sequence"/>
</dbReference>
<dbReference type="InterPro" id="IPR001312">
    <property type="entry name" value="Hexokinase"/>
</dbReference>
<evidence type="ECO:0000256" key="10">
    <source>
        <dbReference type="ARBA" id="ARBA00047905"/>
    </source>
</evidence>
<evidence type="ECO:0000313" key="16">
    <source>
        <dbReference type="Proteomes" id="UP000054097"/>
    </source>
</evidence>
<keyword evidence="5 12" id="KW-0547">Nucleotide-binding</keyword>
<dbReference type="InterPro" id="IPR022673">
    <property type="entry name" value="Hexokinase_C"/>
</dbReference>
<dbReference type="PROSITE" id="PS51748">
    <property type="entry name" value="HEXOKINASE_2"/>
    <property type="match status" value="1"/>
</dbReference>
<dbReference type="PANTHER" id="PTHR19443">
    <property type="entry name" value="HEXOKINASE"/>
    <property type="match status" value="1"/>
</dbReference>
<dbReference type="Gene3D" id="3.40.367.20">
    <property type="match status" value="1"/>
</dbReference>
<dbReference type="InterPro" id="IPR019807">
    <property type="entry name" value="Hexokinase_BS"/>
</dbReference>
<dbReference type="EC" id="2.7.1.-" evidence="12"/>
<dbReference type="GO" id="GO:0006096">
    <property type="term" value="P:glycolytic process"/>
    <property type="evidence" value="ECO:0007669"/>
    <property type="project" value="UniProtKB-UniPathway"/>
</dbReference>
<dbReference type="InterPro" id="IPR043129">
    <property type="entry name" value="ATPase_NBD"/>
</dbReference>
<evidence type="ECO:0000256" key="11">
    <source>
        <dbReference type="ARBA" id="ARBA00048160"/>
    </source>
</evidence>
<reference evidence="16" key="2">
    <citation type="submission" date="2015-01" db="EMBL/GenBank/DDBJ databases">
        <title>Evolutionary Origins and Diversification of the Mycorrhizal Mutualists.</title>
        <authorList>
            <consortium name="DOE Joint Genome Institute"/>
            <consortium name="Mycorrhizal Genomics Consortium"/>
            <person name="Kohler A."/>
            <person name="Kuo A."/>
            <person name="Nagy L.G."/>
            <person name="Floudas D."/>
            <person name="Copeland A."/>
            <person name="Barry K.W."/>
            <person name="Cichocki N."/>
            <person name="Veneault-Fourrey C."/>
            <person name="LaButti K."/>
            <person name="Lindquist E.A."/>
            <person name="Lipzen A."/>
            <person name="Lundell T."/>
            <person name="Morin E."/>
            <person name="Murat C."/>
            <person name="Riley R."/>
            <person name="Ohm R."/>
            <person name="Sun H."/>
            <person name="Tunlid A."/>
            <person name="Henrissat B."/>
            <person name="Grigoriev I.V."/>
            <person name="Hibbett D.S."/>
            <person name="Martin F."/>
        </authorList>
    </citation>
    <scope>NUCLEOTIDE SEQUENCE [LARGE SCALE GENOMIC DNA]</scope>
    <source>
        <strain evidence="16">MAFF 305830</strain>
    </source>
</reference>
<feature type="domain" description="Hexokinase C-terminal" evidence="14">
    <location>
        <begin position="274"/>
        <end position="512"/>
    </location>
</feature>
<gene>
    <name evidence="15" type="ORF">M408DRAFT_326830</name>
</gene>
<dbReference type="GO" id="GO:0008865">
    <property type="term" value="F:fructokinase activity"/>
    <property type="evidence" value="ECO:0007669"/>
    <property type="project" value="TreeGrafter"/>
</dbReference>
<evidence type="ECO:0000256" key="3">
    <source>
        <dbReference type="ARBA" id="ARBA00009225"/>
    </source>
</evidence>
<evidence type="ECO:0000259" key="14">
    <source>
        <dbReference type="Pfam" id="PF03727"/>
    </source>
</evidence>
<dbReference type="Pfam" id="PF00349">
    <property type="entry name" value="Hexokinase_1"/>
    <property type="match status" value="1"/>
</dbReference>
<keyword evidence="8 12" id="KW-0324">Glycolysis</keyword>
<keyword evidence="16" id="KW-1185">Reference proteome</keyword>
<evidence type="ECO:0000256" key="9">
    <source>
        <dbReference type="ARBA" id="ARBA00044613"/>
    </source>
</evidence>
<evidence type="ECO:0000256" key="4">
    <source>
        <dbReference type="ARBA" id="ARBA00022679"/>
    </source>
</evidence>
<accession>A0A0C2XTG8</accession>
<evidence type="ECO:0000256" key="1">
    <source>
        <dbReference type="ARBA" id="ARBA00004888"/>
    </source>
</evidence>
<keyword evidence="7 12" id="KW-0067">ATP-binding</keyword>
<comment type="pathway">
    <text evidence="1">Carbohydrate degradation; glycolysis; D-glyceraldehyde 3-phosphate and glycerone phosphate from D-glucose: step 1/4.</text>
</comment>
<proteinExistence type="inferred from homology"/>
<evidence type="ECO:0000256" key="5">
    <source>
        <dbReference type="ARBA" id="ARBA00022741"/>
    </source>
</evidence>
<dbReference type="PANTHER" id="PTHR19443:SF16">
    <property type="entry name" value="HEXOKINASE TYPE 1-RELATED"/>
    <property type="match status" value="1"/>
</dbReference>
<dbReference type="Pfam" id="PF03727">
    <property type="entry name" value="Hexokinase_2"/>
    <property type="match status" value="1"/>
</dbReference>
<name>A0A0C2XTG8_SERVB</name>
<comment type="pathway">
    <text evidence="2">Carbohydrate metabolism; hexose metabolism.</text>
</comment>
<keyword evidence="4 12" id="KW-0808">Transferase</keyword>
<evidence type="ECO:0000259" key="13">
    <source>
        <dbReference type="Pfam" id="PF00349"/>
    </source>
</evidence>
<protein>
    <recommendedName>
        <fullName evidence="12">Phosphotransferase</fullName>
        <ecNumber evidence="12">2.7.1.-</ecNumber>
    </recommendedName>
</protein>
<dbReference type="GO" id="GO:0005739">
    <property type="term" value="C:mitochondrion"/>
    <property type="evidence" value="ECO:0007669"/>
    <property type="project" value="TreeGrafter"/>
</dbReference>
<dbReference type="SUPFAM" id="SSF53067">
    <property type="entry name" value="Actin-like ATPase domain"/>
    <property type="match status" value="2"/>
</dbReference>
<dbReference type="GO" id="GO:0005524">
    <property type="term" value="F:ATP binding"/>
    <property type="evidence" value="ECO:0007669"/>
    <property type="project" value="UniProtKB-UniRule"/>
</dbReference>
<dbReference type="GO" id="GO:0004340">
    <property type="term" value="F:glucokinase activity"/>
    <property type="evidence" value="ECO:0007669"/>
    <property type="project" value="TreeGrafter"/>
</dbReference>
<dbReference type="GO" id="GO:0006013">
    <property type="term" value="P:mannose metabolic process"/>
    <property type="evidence" value="ECO:0007669"/>
    <property type="project" value="TreeGrafter"/>
</dbReference>
<evidence type="ECO:0000256" key="7">
    <source>
        <dbReference type="ARBA" id="ARBA00022840"/>
    </source>
</evidence>